<dbReference type="Proteomes" id="UP000436522">
    <property type="component" value="Unassembled WGS sequence"/>
</dbReference>
<dbReference type="AlphaFoldDB" id="A0A640W1A6"/>
<accession>A0A640W1A6</accession>
<evidence type="ECO:0000259" key="2">
    <source>
        <dbReference type="SMART" id="SM01204"/>
    </source>
</evidence>
<evidence type="ECO:0000313" key="3">
    <source>
        <dbReference type="EMBL" id="GFE52266.1"/>
    </source>
</evidence>
<dbReference type="InterPro" id="IPR013702">
    <property type="entry name" value="FIST_domain_N"/>
</dbReference>
<dbReference type="EMBL" id="BLIV01000010">
    <property type="protein sequence ID" value="GFE52266.1"/>
    <property type="molecule type" value="Genomic_DNA"/>
</dbReference>
<dbReference type="PANTHER" id="PTHR40252">
    <property type="entry name" value="BLR0328 PROTEIN"/>
    <property type="match status" value="1"/>
</dbReference>
<dbReference type="Pfam" id="PF08495">
    <property type="entry name" value="FIST"/>
    <property type="match status" value="1"/>
</dbReference>
<gene>
    <name evidence="3" type="ORF">So717_40190</name>
</gene>
<evidence type="ECO:0000259" key="1">
    <source>
        <dbReference type="SMART" id="SM00897"/>
    </source>
</evidence>
<dbReference type="SMART" id="SM00897">
    <property type="entry name" value="FIST"/>
    <property type="match status" value="1"/>
</dbReference>
<dbReference type="Pfam" id="PF10442">
    <property type="entry name" value="FIST_C"/>
    <property type="match status" value="1"/>
</dbReference>
<comment type="caution">
    <text evidence="3">The sequence shown here is derived from an EMBL/GenBank/DDBJ whole genome shotgun (WGS) entry which is preliminary data.</text>
</comment>
<organism evidence="3 4">
    <name type="scientific">Roseobacter cerasinus</name>
    <dbReference type="NCBI Taxonomy" id="2602289"/>
    <lineage>
        <taxon>Bacteria</taxon>
        <taxon>Pseudomonadati</taxon>
        <taxon>Pseudomonadota</taxon>
        <taxon>Alphaproteobacteria</taxon>
        <taxon>Rhodobacterales</taxon>
        <taxon>Roseobacteraceae</taxon>
        <taxon>Roseobacter</taxon>
    </lineage>
</organism>
<evidence type="ECO:0008006" key="5">
    <source>
        <dbReference type="Google" id="ProtNLM"/>
    </source>
</evidence>
<evidence type="ECO:0000313" key="4">
    <source>
        <dbReference type="Proteomes" id="UP000436522"/>
    </source>
</evidence>
<protein>
    <recommendedName>
        <fullName evidence="5">FIST signal transduction protein</fullName>
    </recommendedName>
</protein>
<sequence>MLDAQKKPTCVEVVLSHVTTEEDTARRAAAQINRDNACFVLAFVPGELDGTVVADTLDDALGGLPVFGCSTAGQITPAGYETDVLLLLAFPRTHFRCSSILFEPLKPLSTTTIATEAQKHEQKFQHTAGWHRLGLIFSDGLSKQEDMLISTLETVLGDLPVFGGSAGDGLRFEQTYVLHKGTPHHNAAVLLLLETDLPFQGVGFDHFLPAGSQIIITDADPDERKVFEINGAPAAQEYARLVGCAVEDLSPQIFAENPMLIEYKDNHYVRAISDADEDGALSFLAAIDDGLIMTLGQGQEIIRTLQTGLDIRDSNGRNPDFILGFDCVLRKLEIEQKQLGRAVSQVLGEARVFGFNTYGEQQCGVHMNQTLVGVAFFEPEQRSLY</sequence>
<dbReference type="RefSeq" id="WP_159980717.1">
    <property type="nucleotide sequence ID" value="NZ_BLIV01000010.1"/>
</dbReference>
<feature type="domain" description="FIST C-domain" evidence="2">
    <location>
        <begin position="234"/>
        <end position="364"/>
    </location>
</feature>
<dbReference type="OrthoDB" id="9807948at2"/>
<reference evidence="3 4" key="1">
    <citation type="submission" date="2019-12" db="EMBL/GenBank/DDBJ databases">
        <title>Roseobacter cerasinus sp. nov., isolated from seawater around aquaculture.</title>
        <authorList>
            <person name="Muramatsu S."/>
            <person name="Takabe Y."/>
            <person name="Mori K."/>
            <person name="Takaichi S."/>
            <person name="Hanada S."/>
        </authorList>
    </citation>
    <scope>NUCLEOTIDE SEQUENCE [LARGE SCALE GENOMIC DNA]</scope>
    <source>
        <strain evidence="3 4">AI77</strain>
    </source>
</reference>
<dbReference type="PANTHER" id="PTHR40252:SF2">
    <property type="entry name" value="BLR0328 PROTEIN"/>
    <property type="match status" value="1"/>
</dbReference>
<feature type="domain" description="FIST" evidence="1">
    <location>
        <begin position="36"/>
        <end position="233"/>
    </location>
</feature>
<dbReference type="SMART" id="SM01204">
    <property type="entry name" value="FIST_C"/>
    <property type="match status" value="1"/>
</dbReference>
<proteinExistence type="predicted"/>
<keyword evidence="4" id="KW-1185">Reference proteome</keyword>
<name>A0A640W1A6_9RHOB</name>
<dbReference type="InterPro" id="IPR019494">
    <property type="entry name" value="FIST_C"/>
</dbReference>